<reference evidence="1 2" key="1">
    <citation type="submission" date="2019-10" db="EMBL/GenBank/DDBJ databases">
        <title>Pseudoalteromonas rubra S4059.</title>
        <authorList>
            <person name="Paulsen S."/>
            <person name="Wang X."/>
        </authorList>
    </citation>
    <scope>NUCLEOTIDE SEQUENCE [LARGE SCALE GENOMIC DNA]</scope>
    <source>
        <strain evidence="1 2">S4059</strain>
    </source>
</reference>
<protein>
    <submittedName>
        <fullName evidence="1">Uncharacterized protein</fullName>
    </submittedName>
</protein>
<dbReference type="AlphaFoldDB" id="A0A5S3UUX3"/>
<evidence type="ECO:0000313" key="2">
    <source>
        <dbReference type="Proteomes" id="UP000305729"/>
    </source>
</evidence>
<dbReference type="SUPFAM" id="SSF51197">
    <property type="entry name" value="Clavaminate synthase-like"/>
    <property type="match status" value="1"/>
</dbReference>
<gene>
    <name evidence="1" type="ORF">CWC22_015760</name>
</gene>
<dbReference type="InterPro" id="IPR041667">
    <property type="entry name" value="Cupin_8"/>
</dbReference>
<evidence type="ECO:0000313" key="1">
    <source>
        <dbReference type="EMBL" id="QPB84362.1"/>
    </source>
</evidence>
<dbReference type="PROSITE" id="PS51184">
    <property type="entry name" value="JMJC"/>
    <property type="match status" value="1"/>
</dbReference>
<dbReference type="EMBL" id="CP045429">
    <property type="protein sequence ID" value="QPB84362.1"/>
    <property type="molecule type" value="Genomic_DNA"/>
</dbReference>
<organism evidence="1 2">
    <name type="scientific">Pseudoalteromonas rubra</name>
    <dbReference type="NCBI Taxonomy" id="43658"/>
    <lineage>
        <taxon>Bacteria</taxon>
        <taxon>Pseudomonadati</taxon>
        <taxon>Pseudomonadota</taxon>
        <taxon>Gammaproteobacteria</taxon>
        <taxon>Alteromonadales</taxon>
        <taxon>Pseudoalteromonadaceae</taxon>
        <taxon>Pseudoalteromonas</taxon>
    </lineage>
</organism>
<dbReference type="PANTHER" id="PTHR12461:SF105">
    <property type="entry name" value="HYPOXIA-INDUCIBLE FACTOR 1-ALPHA INHIBITOR"/>
    <property type="match status" value="1"/>
</dbReference>
<name>A0A5S3UUX3_9GAMM</name>
<sequence length="278" mass="31901">MLQEVGSLSDLPELFRQGEIRSVPGRELFDESVFDWSMDYLAKHHSKVPVNTDIKLKNGVFNSRRIDMSEFISRTDGVVGNERYLDLAEKSTLYANLNAKRVLNKNLVKGDVAKLHRHQLSYMWLGMSPGTLHIDFFDNFLVQLHGQKRIIIFKTQVNDEISSKHYVNLPLNHDIPAEENKKGNPWIKPENYYDIILNPGDAVMIPNAAYHCATGITADSVSLNTFFVPKFRGGCHSPYARSDSKTPRIINNTMISLSQLYYRFTNRSLMNSNHYEIF</sequence>
<accession>A0A5S3UUX3</accession>
<dbReference type="Gene3D" id="2.60.120.650">
    <property type="entry name" value="Cupin"/>
    <property type="match status" value="1"/>
</dbReference>
<dbReference type="PANTHER" id="PTHR12461">
    <property type="entry name" value="HYPOXIA-INDUCIBLE FACTOR 1 ALPHA INHIBITOR-RELATED"/>
    <property type="match status" value="1"/>
</dbReference>
<dbReference type="Pfam" id="PF13621">
    <property type="entry name" value="Cupin_8"/>
    <property type="match status" value="1"/>
</dbReference>
<dbReference type="InterPro" id="IPR003347">
    <property type="entry name" value="JmjC_dom"/>
</dbReference>
<proteinExistence type="predicted"/>
<dbReference type="RefSeq" id="WP_138538528.1">
    <property type="nucleotide sequence ID" value="NZ_CP045429.1"/>
</dbReference>
<dbReference type="Proteomes" id="UP000305729">
    <property type="component" value="Chromosome 1"/>
</dbReference>